<proteinExistence type="predicted"/>
<organism evidence="1 2">
    <name type="scientific">Brassica cretica</name>
    <name type="common">Mustard</name>
    <dbReference type="NCBI Taxonomy" id="69181"/>
    <lineage>
        <taxon>Eukaryota</taxon>
        <taxon>Viridiplantae</taxon>
        <taxon>Streptophyta</taxon>
        <taxon>Embryophyta</taxon>
        <taxon>Tracheophyta</taxon>
        <taxon>Spermatophyta</taxon>
        <taxon>Magnoliopsida</taxon>
        <taxon>eudicotyledons</taxon>
        <taxon>Gunneridae</taxon>
        <taxon>Pentapetalae</taxon>
        <taxon>rosids</taxon>
        <taxon>malvids</taxon>
        <taxon>Brassicales</taxon>
        <taxon>Brassicaceae</taxon>
        <taxon>Brassiceae</taxon>
        <taxon>Brassica</taxon>
    </lineage>
</organism>
<reference evidence="1 2" key="1">
    <citation type="journal article" date="2020" name="BMC Genomics">
        <title>Intraspecific diversification of the crop wild relative Brassica cretica Lam. using demographic model selection.</title>
        <authorList>
            <person name="Kioukis A."/>
            <person name="Michalopoulou V.A."/>
            <person name="Briers L."/>
            <person name="Pirintsos S."/>
            <person name="Studholme D.J."/>
            <person name="Pavlidis P."/>
            <person name="Sarris P.F."/>
        </authorList>
    </citation>
    <scope>NUCLEOTIDE SEQUENCE [LARGE SCALE GENOMIC DNA]</scope>
    <source>
        <strain evidence="2">cv. PFS-1207/04</strain>
    </source>
</reference>
<dbReference type="EMBL" id="QGKV02000832">
    <property type="protein sequence ID" value="KAF3550472.1"/>
    <property type="molecule type" value="Genomic_DNA"/>
</dbReference>
<evidence type="ECO:0000313" key="1">
    <source>
        <dbReference type="EMBL" id="KAF3550472.1"/>
    </source>
</evidence>
<gene>
    <name evidence="1" type="ORF">DY000_02007598</name>
</gene>
<comment type="caution">
    <text evidence="1">The sequence shown here is derived from an EMBL/GenBank/DDBJ whole genome shotgun (WGS) entry which is preliminary data.</text>
</comment>
<keyword evidence="2" id="KW-1185">Reference proteome</keyword>
<evidence type="ECO:0000313" key="2">
    <source>
        <dbReference type="Proteomes" id="UP000266723"/>
    </source>
</evidence>
<name>A0ABQ7CHE7_BRACR</name>
<dbReference type="Proteomes" id="UP000266723">
    <property type="component" value="Unassembled WGS sequence"/>
</dbReference>
<sequence length="263" mass="29101">MFNRLFVLGSRIAPDSWGPCGSLEDSGSLRTLRDCIPPPLVRLLPVPVRTSHSTARKLVTNEFRCRMLLLQKPLSDFLENLIILLEGPRFSLLIVAPGYVQTAGLRVPFFIVWGVVRRGPSTPYGFFISFLPGLVRFSPNTLVLVSLSDRACPRDSMLVTVFFGTLGNLEIFCPGVIGDSASRLMPCFWKGQDETVNLELLRWGPQSSSCGLLEISRASYGLIRSGCIQKIGLPNGPPWRKLGLSTCFSILPLWLESSRCRGT</sequence>
<protein>
    <submittedName>
        <fullName evidence="1">Uncharacterized protein</fullName>
    </submittedName>
</protein>
<accession>A0ABQ7CHE7</accession>